<comment type="caution">
    <text evidence="1">The sequence shown here is derived from an EMBL/GenBank/DDBJ whole genome shotgun (WGS) entry which is preliminary data.</text>
</comment>
<evidence type="ECO:0000313" key="2">
    <source>
        <dbReference type="Proteomes" id="UP000215999"/>
    </source>
</evidence>
<reference evidence="1 2" key="1">
    <citation type="journal article" date="2016" name="Antonie Van Leeuwenhoek">
        <title>Photobacterium sanguinicancri sp. nov. isolated from marine animals.</title>
        <authorList>
            <person name="Gomez-Gil B."/>
            <person name="Roque A."/>
            <person name="Rotllant G."/>
            <person name="Romalde J.L."/>
            <person name="Doce A."/>
            <person name="Eggermont M."/>
            <person name="Defoirdt T."/>
        </authorList>
    </citation>
    <scope>NUCLEOTIDE SEQUENCE [LARGE SCALE GENOMIC DNA]</scope>
    <source>
        <strain evidence="1 2">CAIM 1827</strain>
    </source>
</reference>
<proteinExistence type="predicted"/>
<gene>
    <name evidence="1" type="ORF">ASV53_16535</name>
</gene>
<accession>A0ABX4FVK5</accession>
<protein>
    <submittedName>
        <fullName evidence="1">Uncharacterized protein</fullName>
    </submittedName>
</protein>
<organism evidence="1 2">
    <name type="scientific">Photobacterium sanguinicancri</name>
    <dbReference type="NCBI Taxonomy" id="875932"/>
    <lineage>
        <taxon>Bacteria</taxon>
        <taxon>Pseudomonadati</taxon>
        <taxon>Pseudomonadota</taxon>
        <taxon>Gammaproteobacteria</taxon>
        <taxon>Vibrionales</taxon>
        <taxon>Vibrionaceae</taxon>
        <taxon>Photobacterium</taxon>
    </lineage>
</organism>
<dbReference type="EMBL" id="NOIF01000123">
    <property type="protein sequence ID" value="OZS42812.1"/>
    <property type="molecule type" value="Genomic_DNA"/>
</dbReference>
<evidence type="ECO:0000313" key="1">
    <source>
        <dbReference type="EMBL" id="OZS42812.1"/>
    </source>
</evidence>
<dbReference type="Proteomes" id="UP000215999">
    <property type="component" value="Unassembled WGS sequence"/>
</dbReference>
<name>A0ABX4FVK5_9GAMM</name>
<dbReference type="RefSeq" id="WP_094957898.1">
    <property type="nucleotide sequence ID" value="NZ_NOIF01000123.1"/>
</dbReference>
<sequence length="85" mass="9764">MIRNRVKWLIKLCDEMGLDANKDQVKSSIVAISMNEKLNDLELKEAFISAYQSTSVVFMHALQTTDEFNAIMKIVNQQLLVEECK</sequence>
<keyword evidence="2" id="KW-1185">Reference proteome</keyword>